<dbReference type="Pfam" id="PF00348">
    <property type="entry name" value="polyprenyl_synt"/>
    <property type="match status" value="1"/>
</dbReference>
<protein>
    <submittedName>
        <fullName evidence="7">Polyprenyl synthetase</fullName>
    </submittedName>
</protein>
<evidence type="ECO:0000256" key="2">
    <source>
        <dbReference type="ARBA" id="ARBA00006706"/>
    </source>
</evidence>
<accession>D2Q0D0</accession>
<dbReference type="OrthoDB" id="4497239at2"/>
<dbReference type="AlphaFoldDB" id="D2Q0D0"/>
<dbReference type="RefSeq" id="WP_012920478.1">
    <property type="nucleotide sequence ID" value="NC_013729.1"/>
</dbReference>
<name>D2Q0D0_KRIFD</name>
<dbReference type="InterPro" id="IPR008949">
    <property type="entry name" value="Isoprenoid_synthase_dom_sf"/>
</dbReference>
<dbReference type="SUPFAM" id="SSF48576">
    <property type="entry name" value="Terpenoid synthases"/>
    <property type="match status" value="1"/>
</dbReference>
<evidence type="ECO:0000256" key="6">
    <source>
        <dbReference type="RuleBase" id="RU004466"/>
    </source>
</evidence>
<evidence type="ECO:0000313" key="7">
    <source>
        <dbReference type="EMBL" id="ADB31922.1"/>
    </source>
</evidence>
<keyword evidence="5" id="KW-0460">Magnesium</keyword>
<dbReference type="PROSITE" id="PS00444">
    <property type="entry name" value="POLYPRENYL_SYNTHASE_2"/>
    <property type="match status" value="1"/>
</dbReference>
<dbReference type="SFLD" id="SFLDS00005">
    <property type="entry name" value="Isoprenoid_Synthase_Type_I"/>
    <property type="match status" value="1"/>
</dbReference>
<gene>
    <name evidence="7" type="ordered locus">Kfla_2857</name>
</gene>
<dbReference type="GO" id="GO:0008299">
    <property type="term" value="P:isoprenoid biosynthetic process"/>
    <property type="evidence" value="ECO:0007669"/>
    <property type="project" value="InterPro"/>
</dbReference>
<dbReference type="CDD" id="cd00685">
    <property type="entry name" value="Trans_IPPS_HT"/>
    <property type="match status" value="1"/>
</dbReference>
<reference evidence="7 8" key="2">
    <citation type="journal article" date="2010" name="Stand. Genomic Sci.">
        <title>Complete genome sequence of Kribbella flavida type strain (IFO 14399).</title>
        <authorList>
            <person name="Pukall R."/>
            <person name="Lapidus A."/>
            <person name="Glavina Del Rio T."/>
            <person name="Copeland A."/>
            <person name="Tice H."/>
            <person name="Cheng J.-F."/>
            <person name="Lucas S."/>
            <person name="Chen F."/>
            <person name="Nolan M."/>
            <person name="LaButti K."/>
            <person name="Pati A."/>
            <person name="Ivanova N."/>
            <person name="Mavrommatis K."/>
            <person name="Mikhailova N."/>
            <person name="Pitluck S."/>
            <person name="Bruce D."/>
            <person name="Goodwin L."/>
            <person name="Land M."/>
            <person name="Hauser L."/>
            <person name="Chang Y.-J."/>
            <person name="Jeffries C.D."/>
            <person name="Chen A."/>
            <person name="Palaniappan K."/>
            <person name="Chain P."/>
            <person name="Rohde M."/>
            <person name="Goeker M."/>
            <person name="Bristow J."/>
            <person name="Eisen J.A."/>
            <person name="Markowitz V."/>
            <person name="Hugenholtz P."/>
            <person name="Kyrpides N.C."/>
            <person name="Klenk H.-P."/>
            <person name="Brettin T."/>
        </authorList>
    </citation>
    <scope>NUCLEOTIDE SEQUENCE [LARGE SCALE GENOMIC DNA]</scope>
    <source>
        <strain evidence="8">DSM 17836 / JCM 10339 / NBRC 14399</strain>
    </source>
</reference>
<evidence type="ECO:0000256" key="1">
    <source>
        <dbReference type="ARBA" id="ARBA00001946"/>
    </source>
</evidence>
<dbReference type="InterPro" id="IPR033749">
    <property type="entry name" value="Polyprenyl_synt_CS"/>
</dbReference>
<evidence type="ECO:0000313" key="8">
    <source>
        <dbReference type="Proteomes" id="UP000007967"/>
    </source>
</evidence>
<evidence type="ECO:0000256" key="3">
    <source>
        <dbReference type="ARBA" id="ARBA00022679"/>
    </source>
</evidence>
<dbReference type="PANTHER" id="PTHR12001:SF85">
    <property type="entry name" value="SHORT CHAIN ISOPRENYL DIPHOSPHATE SYNTHASE"/>
    <property type="match status" value="1"/>
</dbReference>
<evidence type="ECO:0000256" key="4">
    <source>
        <dbReference type="ARBA" id="ARBA00022723"/>
    </source>
</evidence>
<dbReference type="Gene3D" id="1.10.600.10">
    <property type="entry name" value="Farnesyl Diphosphate Synthase"/>
    <property type="match status" value="1"/>
</dbReference>
<proteinExistence type="inferred from homology"/>
<dbReference type="eggNOG" id="COG0142">
    <property type="taxonomic scope" value="Bacteria"/>
</dbReference>
<dbReference type="EMBL" id="CP001736">
    <property type="protein sequence ID" value="ADB31922.1"/>
    <property type="molecule type" value="Genomic_DNA"/>
</dbReference>
<dbReference type="InterPro" id="IPR000092">
    <property type="entry name" value="Polyprenyl_synt"/>
</dbReference>
<dbReference type="STRING" id="479435.Kfla_2857"/>
<dbReference type="GO" id="GO:0004659">
    <property type="term" value="F:prenyltransferase activity"/>
    <property type="evidence" value="ECO:0007669"/>
    <property type="project" value="InterPro"/>
</dbReference>
<dbReference type="PROSITE" id="PS00723">
    <property type="entry name" value="POLYPRENYL_SYNTHASE_1"/>
    <property type="match status" value="1"/>
</dbReference>
<comment type="similarity">
    <text evidence="2 6">Belongs to the FPP/GGPP synthase family.</text>
</comment>
<reference evidence="8" key="1">
    <citation type="submission" date="2009-09" db="EMBL/GenBank/DDBJ databases">
        <title>The complete genome of Kribbella flavida DSM 17836.</title>
        <authorList>
            <consortium name="US DOE Joint Genome Institute (JGI-PGF)"/>
            <person name="Lucas S."/>
            <person name="Copeland A."/>
            <person name="Lapidus A."/>
            <person name="Glavina del Rio T."/>
            <person name="Dalin E."/>
            <person name="Tice H."/>
            <person name="Bruce D."/>
            <person name="Goodwin L."/>
            <person name="Pitluck S."/>
            <person name="Kyrpides N."/>
            <person name="Mavromatis K."/>
            <person name="Ivanova N."/>
            <person name="Saunders E."/>
            <person name="Brettin T."/>
            <person name="Detter J.C."/>
            <person name="Han C."/>
            <person name="Larimer F."/>
            <person name="Land M."/>
            <person name="Hauser L."/>
            <person name="Markowitz V."/>
            <person name="Cheng J.-F."/>
            <person name="Hugenholtz P."/>
            <person name="Woyke T."/>
            <person name="Wu D."/>
            <person name="Pukall R."/>
            <person name="Klenk H.-P."/>
            <person name="Eisen J.A."/>
        </authorList>
    </citation>
    <scope>NUCLEOTIDE SEQUENCE [LARGE SCALE GENOMIC DNA]</scope>
    <source>
        <strain evidence="8">DSM 17836 / JCM 10339 / NBRC 14399</strain>
    </source>
</reference>
<dbReference type="PANTHER" id="PTHR12001">
    <property type="entry name" value="GERANYLGERANYL PYROPHOSPHATE SYNTHASE"/>
    <property type="match status" value="1"/>
</dbReference>
<dbReference type="SFLD" id="SFLDG01017">
    <property type="entry name" value="Polyprenyl_Transferase_Like"/>
    <property type="match status" value="1"/>
</dbReference>
<dbReference type="KEGG" id="kfl:Kfla_2857"/>
<sequence>MHADDADIPTEVQRALTEFLDLQQQRLAEIGPELAEQVQAARDATSGGKRLRPSFCYWGFRAAGGDPERPILTAAASLEMLHVSALVHDDVMDSSDVRRGAPAAHKRFEALQRARTEASGTGGDPVGFGIGAAILLGDLCLIWADEMMHTSGFDAAALARASKFFDAVRVEVTAGQYLDLVAQASGEADMDRALRVLRYKSATYTVERPLHIGAALGGGDQYLIDALSAYGLPLGEAFQLRDDLLGVFGDPGVTGKPAGDDLREGKRTVLVAYAAEHMSPVQLTEFDRLFGRAELDDDEIQLLREILQDSRAVQACEDLISERTEDALQALDRSPIEDEASRKALADLAIAATSRQL</sequence>
<comment type="cofactor">
    <cofactor evidence="1">
        <name>Mg(2+)</name>
        <dbReference type="ChEBI" id="CHEBI:18420"/>
    </cofactor>
</comment>
<keyword evidence="3 6" id="KW-0808">Transferase</keyword>
<dbReference type="Proteomes" id="UP000007967">
    <property type="component" value="Chromosome"/>
</dbReference>
<evidence type="ECO:0000256" key="5">
    <source>
        <dbReference type="ARBA" id="ARBA00022842"/>
    </source>
</evidence>
<organism evidence="7 8">
    <name type="scientific">Kribbella flavida (strain DSM 17836 / JCM 10339 / NBRC 14399)</name>
    <dbReference type="NCBI Taxonomy" id="479435"/>
    <lineage>
        <taxon>Bacteria</taxon>
        <taxon>Bacillati</taxon>
        <taxon>Actinomycetota</taxon>
        <taxon>Actinomycetes</taxon>
        <taxon>Propionibacteriales</taxon>
        <taxon>Kribbellaceae</taxon>
        <taxon>Kribbella</taxon>
    </lineage>
</organism>
<keyword evidence="4" id="KW-0479">Metal-binding</keyword>
<dbReference type="HOGENOM" id="CLU_014015_2_1_11"/>
<dbReference type="GO" id="GO:0046872">
    <property type="term" value="F:metal ion binding"/>
    <property type="evidence" value="ECO:0007669"/>
    <property type="project" value="UniProtKB-KW"/>
</dbReference>
<keyword evidence="8" id="KW-1185">Reference proteome</keyword>